<sequence length="169" mass="17728">MELVWLVPVGGFAAVLYASWLAWDVLRRDSGTPEMRDVASMIFEGAMAFMRRQYGTIAVMALVTGVIVTLVVGGVSEGVREIVEGDYGEEVVSHWEEGLLTGIAFLVGAAASALSGFIGMFIAVRSNSRCASAATRSLSEAITVSLRGGAVSGFLVVALSLLGVSGIFF</sequence>
<dbReference type="GO" id="GO:0016020">
    <property type="term" value="C:membrane"/>
    <property type="evidence" value="ECO:0007669"/>
    <property type="project" value="InterPro"/>
</dbReference>
<evidence type="ECO:0000256" key="3">
    <source>
        <dbReference type="ARBA" id="ARBA00022692"/>
    </source>
</evidence>
<feature type="transmembrane region" description="Helical" evidence="9">
    <location>
        <begin position="99"/>
        <end position="124"/>
    </location>
</feature>
<keyword evidence="6 9" id="KW-1133">Transmembrane helix</keyword>
<keyword evidence="7" id="KW-0406">Ion transport</keyword>
<evidence type="ECO:0008006" key="11">
    <source>
        <dbReference type="Google" id="ProtNLM"/>
    </source>
</evidence>
<dbReference type="GO" id="GO:0009678">
    <property type="term" value="F:diphosphate hydrolysis-driven proton transmembrane transporter activity"/>
    <property type="evidence" value="ECO:0007669"/>
    <property type="project" value="InterPro"/>
</dbReference>
<evidence type="ECO:0000256" key="6">
    <source>
        <dbReference type="ARBA" id="ARBA00022989"/>
    </source>
</evidence>
<comment type="caution">
    <text evidence="10">The sequence shown here is derived from an EMBL/GenBank/DDBJ whole genome shotgun (WGS) entry which is preliminary data.</text>
</comment>
<accession>X0UMU2</accession>
<gene>
    <name evidence="10" type="ORF">S01H1_25460</name>
</gene>
<dbReference type="GO" id="GO:0004427">
    <property type="term" value="F:inorganic diphosphate phosphatase activity"/>
    <property type="evidence" value="ECO:0007669"/>
    <property type="project" value="InterPro"/>
</dbReference>
<comment type="subcellular location">
    <subcellularLocation>
        <location evidence="1">Endomembrane system</location>
        <topology evidence="1">Multi-pass membrane protein</topology>
    </subcellularLocation>
</comment>
<proteinExistence type="predicted"/>
<dbReference type="Pfam" id="PF03030">
    <property type="entry name" value="H_PPase"/>
    <property type="match status" value="1"/>
</dbReference>
<keyword evidence="5" id="KW-1278">Translocase</keyword>
<reference evidence="10" key="1">
    <citation type="journal article" date="2014" name="Front. Microbiol.">
        <title>High frequency of phylogenetically diverse reductive dehalogenase-homologous genes in deep subseafloor sedimentary metagenomes.</title>
        <authorList>
            <person name="Kawai M."/>
            <person name="Futagami T."/>
            <person name="Toyoda A."/>
            <person name="Takaki Y."/>
            <person name="Nishi S."/>
            <person name="Hori S."/>
            <person name="Arai W."/>
            <person name="Tsubouchi T."/>
            <person name="Morono Y."/>
            <person name="Uchiyama I."/>
            <person name="Ito T."/>
            <person name="Fujiyama A."/>
            <person name="Inagaki F."/>
            <person name="Takami H."/>
        </authorList>
    </citation>
    <scope>NUCLEOTIDE SEQUENCE</scope>
    <source>
        <strain evidence="10">Expedition CK06-06</strain>
    </source>
</reference>
<organism evidence="10">
    <name type="scientific">marine sediment metagenome</name>
    <dbReference type="NCBI Taxonomy" id="412755"/>
    <lineage>
        <taxon>unclassified sequences</taxon>
        <taxon>metagenomes</taxon>
        <taxon>ecological metagenomes</taxon>
    </lineage>
</organism>
<keyword evidence="3 9" id="KW-0812">Transmembrane</keyword>
<name>X0UMU2_9ZZZZ</name>
<dbReference type="GO" id="GO:0012505">
    <property type="term" value="C:endomembrane system"/>
    <property type="evidence" value="ECO:0007669"/>
    <property type="project" value="UniProtKB-SubCell"/>
</dbReference>
<evidence type="ECO:0000256" key="7">
    <source>
        <dbReference type="ARBA" id="ARBA00023065"/>
    </source>
</evidence>
<dbReference type="AlphaFoldDB" id="X0UMU2"/>
<keyword evidence="8 9" id="KW-0472">Membrane</keyword>
<feature type="transmembrane region" description="Helical" evidence="9">
    <location>
        <begin position="6"/>
        <end position="26"/>
    </location>
</feature>
<dbReference type="EMBL" id="BARS01015382">
    <property type="protein sequence ID" value="GAF89830.1"/>
    <property type="molecule type" value="Genomic_DNA"/>
</dbReference>
<evidence type="ECO:0000256" key="9">
    <source>
        <dbReference type="SAM" id="Phobius"/>
    </source>
</evidence>
<dbReference type="InterPro" id="IPR004131">
    <property type="entry name" value="PPase-energised_H-pump"/>
</dbReference>
<evidence type="ECO:0000256" key="8">
    <source>
        <dbReference type="ARBA" id="ARBA00023136"/>
    </source>
</evidence>
<feature type="transmembrane region" description="Helical" evidence="9">
    <location>
        <begin position="144"/>
        <end position="168"/>
    </location>
</feature>
<keyword evidence="2" id="KW-0813">Transport</keyword>
<evidence type="ECO:0000256" key="2">
    <source>
        <dbReference type="ARBA" id="ARBA00022448"/>
    </source>
</evidence>
<evidence type="ECO:0000256" key="1">
    <source>
        <dbReference type="ARBA" id="ARBA00004127"/>
    </source>
</evidence>
<evidence type="ECO:0000256" key="5">
    <source>
        <dbReference type="ARBA" id="ARBA00022967"/>
    </source>
</evidence>
<feature type="transmembrane region" description="Helical" evidence="9">
    <location>
        <begin position="57"/>
        <end position="79"/>
    </location>
</feature>
<evidence type="ECO:0000256" key="4">
    <source>
        <dbReference type="ARBA" id="ARBA00022842"/>
    </source>
</evidence>
<dbReference type="PANTHER" id="PTHR31998">
    <property type="entry name" value="K(+)-INSENSITIVE PYROPHOSPHATE-ENERGIZED PROTON PUMP"/>
    <property type="match status" value="1"/>
</dbReference>
<evidence type="ECO:0000313" key="10">
    <source>
        <dbReference type="EMBL" id="GAF89830.1"/>
    </source>
</evidence>
<feature type="non-terminal residue" evidence="10">
    <location>
        <position position="169"/>
    </location>
</feature>
<keyword evidence="4" id="KW-0460">Magnesium</keyword>
<protein>
    <recommendedName>
        <fullName evidence="11">Sodium-translocating pyrophosphatase</fullName>
    </recommendedName>
</protein>